<dbReference type="KEGG" id="cpso:CPPEL_11030"/>
<dbReference type="Pfam" id="PF01750">
    <property type="entry name" value="HycI"/>
    <property type="match status" value="1"/>
</dbReference>
<dbReference type="Proteomes" id="UP000271426">
    <property type="component" value="Chromosome"/>
</dbReference>
<evidence type="ECO:0000256" key="4">
    <source>
        <dbReference type="ARBA" id="ARBA00022801"/>
    </source>
</evidence>
<dbReference type="AlphaFoldDB" id="A0A3G6IXB3"/>
<dbReference type="GO" id="GO:0004190">
    <property type="term" value="F:aspartic-type endopeptidase activity"/>
    <property type="evidence" value="ECO:0007669"/>
    <property type="project" value="UniProtKB-KW"/>
</dbReference>
<evidence type="ECO:0000256" key="3">
    <source>
        <dbReference type="ARBA" id="ARBA00022750"/>
    </source>
</evidence>
<evidence type="ECO:0000256" key="2">
    <source>
        <dbReference type="ARBA" id="ARBA00022670"/>
    </source>
</evidence>
<dbReference type="GO" id="GO:0008047">
    <property type="term" value="F:enzyme activator activity"/>
    <property type="evidence" value="ECO:0007669"/>
    <property type="project" value="InterPro"/>
</dbReference>
<evidence type="ECO:0000313" key="6">
    <source>
        <dbReference type="Proteomes" id="UP000271426"/>
    </source>
</evidence>
<accession>A0A3G6IXB3</accession>
<dbReference type="PRINTS" id="PR00446">
    <property type="entry name" value="HYDRGNUPTAKE"/>
</dbReference>
<dbReference type="EC" id="3.4.23.-" evidence="5"/>
<dbReference type="PANTHER" id="PTHR30302">
    <property type="entry name" value="HYDROGENASE 1 MATURATION PROTEASE"/>
    <property type="match status" value="1"/>
</dbReference>
<reference evidence="5 6" key="1">
    <citation type="submission" date="2018-11" db="EMBL/GenBank/DDBJ databases">
        <authorList>
            <person name="Kleinhagauer T."/>
            <person name="Glaeser S.P."/>
            <person name="Spergser J."/>
            <person name="Ruckert C."/>
            <person name="Kaempfer P."/>
            <person name="Busse H.-J."/>
        </authorList>
    </citation>
    <scope>NUCLEOTIDE SEQUENCE [LARGE SCALE GENOMIC DNA]</scope>
    <source>
        <strain evidence="5 6">812CH</strain>
    </source>
</reference>
<proteinExistence type="inferred from homology"/>
<dbReference type="PANTHER" id="PTHR30302:SF1">
    <property type="entry name" value="HYDROGENASE 2 MATURATION PROTEASE"/>
    <property type="match status" value="1"/>
</dbReference>
<protein>
    <submittedName>
        <fullName evidence="5">Hydrogenase 2 maturation protease</fullName>
        <ecNumber evidence="5">3.4.23.-</ecNumber>
    </submittedName>
</protein>
<keyword evidence="6" id="KW-1185">Reference proteome</keyword>
<sequence length="151" mass="15803">MQVTVLGIGNQIMSDDGVGLSILDALAQRPRAGVQFIHGGTAGMENLPAIEDAKDLLVLDALAGPGAPGQVHTIEGDQIPRLLQQQLSPHQVGLLDLLSAARLLGKEPERVAVVGIVAHSTELHIGLSKCVEESLGEACLQAEAVLQRWGV</sequence>
<dbReference type="EMBL" id="CP033898">
    <property type="protein sequence ID" value="AZA10297.1"/>
    <property type="molecule type" value="Genomic_DNA"/>
</dbReference>
<evidence type="ECO:0000256" key="1">
    <source>
        <dbReference type="ARBA" id="ARBA00006814"/>
    </source>
</evidence>
<dbReference type="SUPFAM" id="SSF53163">
    <property type="entry name" value="HybD-like"/>
    <property type="match status" value="1"/>
</dbReference>
<name>A0A3G6IXB3_9CORY</name>
<dbReference type="InterPro" id="IPR000671">
    <property type="entry name" value="Peptidase_A31"/>
</dbReference>
<dbReference type="NCBIfam" id="TIGR00072">
    <property type="entry name" value="hydrog_prot"/>
    <property type="match status" value="1"/>
</dbReference>
<dbReference type="GO" id="GO:0016485">
    <property type="term" value="P:protein processing"/>
    <property type="evidence" value="ECO:0007669"/>
    <property type="project" value="TreeGrafter"/>
</dbReference>
<dbReference type="OrthoDB" id="9792731at2"/>
<dbReference type="Gene3D" id="3.40.50.1450">
    <property type="entry name" value="HybD-like"/>
    <property type="match status" value="1"/>
</dbReference>
<keyword evidence="3" id="KW-0064">Aspartyl protease</keyword>
<keyword evidence="4 5" id="KW-0378">Hydrolase</keyword>
<gene>
    <name evidence="5" type="primary">hybD</name>
    <name evidence="5" type="ORF">CPPEL_11030</name>
</gene>
<dbReference type="InterPro" id="IPR023430">
    <property type="entry name" value="Pept_HybD-like_dom_sf"/>
</dbReference>
<evidence type="ECO:0000313" key="5">
    <source>
        <dbReference type="EMBL" id="AZA10297.1"/>
    </source>
</evidence>
<keyword evidence="2 5" id="KW-0645">Protease</keyword>
<dbReference type="RefSeq" id="WP_123961128.1">
    <property type="nucleotide sequence ID" value="NZ_CP033898.1"/>
</dbReference>
<organism evidence="5 6">
    <name type="scientific">Corynebacterium pseudopelargi</name>
    <dbReference type="NCBI Taxonomy" id="2080757"/>
    <lineage>
        <taxon>Bacteria</taxon>
        <taxon>Bacillati</taxon>
        <taxon>Actinomycetota</taxon>
        <taxon>Actinomycetes</taxon>
        <taxon>Mycobacteriales</taxon>
        <taxon>Corynebacteriaceae</taxon>
        <taxon>Corynebacterium</taxon>
    </lineage>
</organism>
<comment type="similarity">
    <text evidence="1">Belongs to the peptidase A31 family.</text>
</comment>